<keyword evidence="1" id="KW-1133">Transmembrane helix</keyword>
<protein>
    <submittedName>
        <fullName evidence="3">Peptidoglycan/LPS O-acetylase OafA/YrhL, contains acyltransferase and SGNH-hydrolase domains</fullName>
    </submittedName>
</protein>
<sequence length="359" mass="38557">MGRLDGLTGLRWYAALAVFLFHVSGWFAGVAGLALVRNAFDGLGALGVSFFFVLSGFVLTWAHRDTAPIGAFFTRRIARIVPLSWLTAILAYLTLVVLYPAGAAALLPGTLGSLTLMQAWIPLPEYFYGGNGVEWSISVEVFFYLLFPFLIRALVRCSRRRLWWVAGGAYAASIAWSVVLQLSALGQPTLGWATYNLPLARLPEFAIGICAALLLREGLPRVSLGVAGVVLLAAYALAHVLPSTVHLESSRIWVAPMALLIVATAQTDIAGRRSPFRNAAVVALGEWSFAFYLVHYSVLRVVEVGILDNAGATLGAVLVCVVLALAVSLLAAWVLFTYVESPAERAIRGGALVPARRAT</sequence>
<reference evidence="4" key="1">
    <citation type="submission" date="2016-10" db="EMBL/GenBank/DDBJ databases">
        <authorList>
            <person name="Varghese N."/>
        </authorList>
    </citation>
    <scope>NUCLEOTIDE SEQUENCE [LARGE SCALE GENOMIC DNA]</scope>
    <source>
        <strain evidence="4">DSM 24868</strain>
    </source>
</reference>
<dbReference type="Proteomes" id="UP000183315">
    <property type="component" value="Unassembled WGS sequence"/>
</dbReference>
<organism evidence="3 4">
    <name type="scientific">Demequina mangrovi</name>
    <dbReference type="NCBI Taxonomy" id="1043493"/>
    <lineage>
        <taxon>Bacteria</taxon>
        <taxon>Bacillati</taxon>
        <taxon>Actinomycetota</taxon>
        <taxon>Actinomycetes</taxon>
        <taxon>Micrococcales</taxon>
        <taxon>Demequinaceae</taxon>
        <taxon>Demequina</taxon>
    </lineage>
</organism>
<feature type="transmembrane region" description="Helical" evidence="1">
    <location>
        <begin position="195"/>
        <end position="215"/>
    </location>
</feature>
<feature type="transmembrane region" description="Helical" evidence="1">
    <location>
        <begin position="278"/>
        <end position="298"/>
    </location>
</feature>
<dbReference type="GO" id="GO:0009103">
    <property type="term" value="P:lipopolysaccharide biosynthetic process"/>
    <property type="evidence" value="ECO:0007669"/>
    <property type="project" value="TreeGrafter"/>
</dbReference>
<dbReference type="OrthoDB" id="9796461at2"/>
<keyword evidence="1" id="KW-0472">Membrane</keyword>
<dbReference type="InterPro" id="IPR050879">
    <property type="entry name" value="Acyltransferase_3"/>
</dbReference>
<evidence type="ECO:0000259" key="2">
    <source>
        <dbReference type="Pfam" id="PF01757"/>
    </source>
</evidence>
<evidence type="ECO:0000256" key="1">
    <source>
        <dbReference type="SAM" id="Phobius"/>
    </source>
</evidence>
<dbReference type="Pfam" id="PF01757">
    <property type="entry name" value="Acyl_transf_3"/>
    <property type="match status" value="1"/>
</dbReference>
<evidence type="ECO:0000313" key="4">
    <source>
        <dbReference type="Proteomes" id="UP000183315"/>
    </source>
</evidence>
<dbReference type="PANTHER" id="PTHR23028:SF53">
    <property type="entry name" value="ACYL_TRANSF_3 DOMAIN-CONTAINING PROTEIN"/>
    <property type="match status" value="1"/>
</dbReference>
<dbReference type="InterPro" id="IPR002656">
    <property type="entry name" value="Acyl_transf_3_dom"/>
</dbReference>
<feature type="transmembrane region" description="Helical" evidence="1">
    <location>
        <begin position="135"/>
        <end position="155"/>
    </location>
</feature>
<dbReference type="GO" id="GO:0016020">
    <property type="term" value="C:membrane"/>
    <property type="evidence" value="ECO:0007669"/>
    <property type="project" value="TreeGrafter"/>
</dbReference>
<keyword evidence="3" id="KW-0808">Transferase</keyword>
<name>A0A1H6WMM9_9MICO</name>
<keyword evidence="1" id="KW-0812">Transmembrane</keyword>
<keyword evidence="3" id="KW-0378">Hydrolase</keyword>
<dbReference type="STRING" id="1043493.SAMN05421637_1072"/>
<dbReference type="AlphaFoldDB" id="A0A1H6WMM9"/>
<feature type="transmembrane region" description="Helical" evidence="1">
    <location>
        <begin position="310"/>
        <end position="339"/>
    </location>
</feature>
<feature type="transmembrane region" description="Helical" evidence="1">
    <location>
        <begin position="253"/>
        <end position="271"/>
    </location>
</feature>
<accession>A0A1H6WMM9</accession>
<feature type="transmembrane region" description="Helical" evidence="1">
    <location>
        <begin position="42"/>
        <end position="62"/>
    </location>
</feature>
<dbReference type="RefSeq" id="WP_042216286.1">
    <property type="nucleotide sequence ID" value="NZ_BBLU01000016.1"/>
</dbReference>
<feature type="domain" description="Acyltransferase 3" evidence="2">
    <location>
        <begin position="6"/>
        <end position="333"/>
    </location>
</feature>
<keyword evidence="3" id="KW-0012">Acyltransferase</keyword>
<gene>
    <name evidence="3" type="ORF">SAMN05421637_1072</name>
</gene>
<feature type="transmembrane region" description="Helical" evidence="1">
    <location>
        <begin position="222"/>
        <end position="241"/>
    </location>
</feature>
<dbReference type="PANTHER" id="PTHR23028">
    <property type="entry name" value="ACETYLTRANSFERASE"/>
    <property type="match status" value="1"/>
</dbReference>
<dbReference type="GO" id="GO:0016747">
    <property type="term" value="F:acyltransferase activity, transferring groups other than amino-acyl groups"/>
    <property type="evidence" value="ECO:0007669"/>
    <property type="project" value="InterPro"/>
</dbReference>
<feature type="transmembrane region" description="Helical" evidence="1">
    <location>
        <begin position="12"/>
        <end position="36"/>
    </location>
</feature>
<dbReference type="eggNOG" id="COG1835">
    <property type="taxonomic scope" value="Bacteria"/>
</dbReference>
<feature type="transmembrane region" description="Helical" evidence="1">
    <location>
        <begin position="162"/>
        <end position="183"/>
    </location>
</feature>
<keyword evidence="4" id="KW-1185">Reference proteome</keyword>
<feature type="transmembrane region" description="Helical" evidence="1">
    <location>
        <begin position="83"/>
        <end position="107"/>
    </location>
</feature>
<proteinExistence type="predicted"/>
<dbReference type="EMBL" id="FNZI01000002">
    <property type="protein sequence ID" value="SEJ18281.1"/>
    <property type="molecule type" value="Genomic_DNA"/>
</dbReference>
<evidence type="ECO:0000313" key="3">
    <source>
        <dbReference type="EMBL" id="SEJ18281.1"/>
    </source>
</evidence>
<dbReference type="GO" id="GO:0016787">
    <property type="term" value="F:hydrolase activity"/>
    <property type="evidence" value="ECO:0007669"/>
    <property type="project" value="UniProtKB-KW"/>
</dbReference>